<protein>
    <submittedName>
        <fullName evidence="4">Uncharacterized protein</fullName>
    </submittedName>
</protein>
<dbReference type="SUPFAM" id="SSF56672">
    <property type="entry name" value="DNA/RNA polymerases"/>
    <property type="match status" value="1"/>
</dbReference>
<dbReference type="InterPro" id="IPR003599">
    <property type="entry name" value="Ig_sub"/>
</dbReference>
<feature type="domain" description="Ig-like" evidence="2">
    <location>
        <begin position="224"/>
        <end position="301"/>
    </location>
</feature>
<dbReference type="SMART" id="SM00409">
    <property type="entry name" value="IG"/>
    <property type="match status" value="2"/>
</dbReference>
<feature type="domain" description="Reverse transcriptase" evidence="3">
    <location>
        <begin position="598"/>
        <end position="854"/>
    </location>
</feature>
<evidence type="ECO:0000259" key="2">
    <source>
        <dbReference type="PROSITE" id="PS50835"/>
    </source>
</evidence>
<keyword evidence="1" id="KW-0472">Membrane</keyword>
<dbReference type="Gene3D" id="2.60.40.10">
    <property type="entry name" value="Immunoglobulins"/>
    <property type="match status" value="3"/>
</dbReference>
<dbReference type="InterPro" id="IPR036179">
    <property type="entry name" value="Ig-like_dom_sf"/>
</dbReference>
<dbReference type="AlphaFoldDB" id="A0AAE0PX20"/>
<dbReference type="Pfam" id="PF00078">
    <property type="entry name" value="RVT_1"/>
    <property type="match status" value="1"/>
</dbReference>
<evidence type="ECO:0000259" key="3">
    <source>
        <dbReference type="PROSITE" id="PS50878"/>
    </source>
</evidence>
<dbReference type="InterPro" id="IPR013783">
    <property type="entry name" value="Ig-like_fold"/>
</dbReference>
<feature type="domain" description="Ig-like" evidence="2">
    <location>
        <begin position="40"/>
        <end position="107"/>
    </location>
</feature>
<evidence type="ECO:0000256" key="1">
    <source>
        <dbReference type="SAM" id="Phobius"/>
    </source>
</evidence>
<dbReference type="PROSITE" id="PS50835">
    <property type="entry name" value="IG_LIKE"/>
    <property type="match status" value="3"/>
</dbReference>
<evidence type="ECO:0000313" key="4">
    <source>
        <dbReference type="EMBL" id="KAK3509584.1"/>
    </source>
</evidence>
<comment type="caution">
    <text evidence="4">The sequence shown here is derived from an EMBL/GenBank/DDBJ whole genome shotgun (WGS) entry which is preliminary data.</text>
</comment>
<dbReference type="PANTHER" id="PTHR33332">
    <property type="entry name" value="REVERSE TRANSCRIPTASE DOMAIN-CONTAINING PROTEIN"/>
    <property type="match status" value="1"/>
</dbReference>
<gene>
    <name evidence="4" type="ORF">QTP70_006446</name>
</gene>
<feature type="transmembrane region" description="Helical" evidence="1">
    <location>
        <begin position="400"/>
        <end position="424"/>
    </location>
</feature>
<accession>A0AAE0PX20</accession>
<dbReference type="Pfam" id="PF13895">
    <property type="entry name" value="Ig_2"/>
    <property type="match status" value="1"/>
</dbReference>
<feature type="domain" description="Ig-like" evidence="2">
    <location>
        <begin position="307"/>
        <end position="396"/>
    </location>
</feature>
<dbReference type="InterPro" id="IPR007110">
    <property type="entry name" value="Ig-like_dom"/>
</dbReference>
<dbReference type="InterPro" id="IPR043502">
    <property type="entry name" value="DNA/RNA_pol_sf"/>
</dbReference>
<proteinExistence type="predicted"/>
<dbReference type="CDD" id="cd01650">
    <property type="entry name" value="RT_nLTR_like"/>
    <property type="match status" value="1"/>
</dbReference>
<dbReference type="Proteomes" id="UP001274896">
    <property type="component" value="Unassembled WGS sequence"/>
</dbReference>
<dbReference type="InterPro" id="IPR000477">
    <property type="entry name" value="RT_dom"/>
</dbReference>
<evidence type="ECO:0000313" key="5">
    <source>
        <dbReference type="Proteomes" id="UP001274896"/>
    </source>
</evidence>
<dbReference type="SMART" id="SM00408">
    <property type="entry name" value="IGc2"/>
    <property type="match status" value="1"/>
</dbReference>
<keyword evidence="1" id="KW-1133">Transmembrane helix</keyword>
<dbReference type="PROSITE" id="PS50878">
    <property type="entry name" value="RT_POL"/>
    <property type="match status" value="1"/>
</dbReference>
<keyword evidence="5" id="KW-1185">Reference proteome</keyword>
<name>A0AAE0PX20_9TELE</name>
<dbReference type="InterPro" id="IPR003598">
    <property type="entry name" value="Ig_sub2"/>
</dbReference>
<keyword evidence="1" id="KW-0812">Transmembrane</keyword>
<dbReference type="EMBL" id="JAUCMX010000026">
    <property type="protein sequence ID" value="KAK3509584.1"/>
    <property type="molecule type" value="Genomic_DNA"/>
</dbReference>
<dbReference type="SUPFAM" id="SSF48726">
    <property type="entry name" value="Immunoglobulin"/>
    <property type="match status" value="2"/>
</dbReference>
<organism evidence="4 5">
    <name type="scientific">Hemibagrus guttatus</name>
    <dbReference type="NCBI Taxonomy" id="175788"/>
    <lineage>
        <taxon>Eukaryota</taxon>
        <taxon>Metazoa</taxon>
        <taxon>Chordata</taxon>
        <taxon>Craniata</taxon>
        <taxon>Vertebrata</taxon>
        <taxon>Euteleostomi</taxon>
        <taxon>Actinopterygii</taxon>
        <taxon>Neopterygii</taxon>
        <taxon>Teleostei</taxon>
        <taxon>Ostariophysi</taxon>
        <taxon>Siluriformes</taxon>
        <taxon>Bagridae</taxon>
        <taxon>Hemibagrus</taxon>
    </lineage>
</organism>
<sequence>MVGLHLSFGLCPAESRRHRLGHQALACVPQPQAWLQGGAPVTPVWATSEGNSIRLSNWNKKLSCITTCTLSNNPTYIWYKNGQSVTDQYRNDLDISSLYAGSYSCAVRGHEELRSPAVCVFDEKSCWSVTYSTQTVCSLIGSSVDIHSYYTFPNNNYKVTEVLWFIKEFEDVREDEEYQGRVQYTQRSQNDCSLRITNLRERDAQTYRFRFHTDHPTGKYTGKPGVTLSVTDLTVTVSDSGSGQIELNCITTCSLSNNPTYIWYKNGQRVSECKSASCSVAAVGGAVSYSCAVEGHDSLLSPPVYSPKNTSAVVLPSGDTVEGDSVTLSCSSDANPPVLSYSWFKQSAAADTLLTTGQNYSISYISSQHSGLYYCTAHNQLGHHNSTPTHLDVLVSKNTVLMFIMVGLFIFLALTLIPGALWMWKRKRSSANGHSSTGENGQPRSDAVYENISASNRSRRVASDDQDDVHYASVIIKRSPTQEGSLSSRHPPDTTEEEDVQYATVNVSRSTAAIHDFYTEKIERICQTFTSLPTSPTSHNQHSATPSLTQLSTVAAEEVLQITRSCNPTTCPLDPIPSAMLQTISPDLLPFITTVINGSLTSGHVPTAFKKARVIPILKKPALDPSDISNYRPVSLLSFLSKILERVVCNQLSDYLMQNNLHDPNQSGFKAAHSTETALLAVTEKLHAARSAKLSSVLILLDLSAAFDTVNHKTLLSTLRSLGICGTAWEWFASYLDGRSYQVTWKGLTSAPRRLSTGVPQGSVLGPLLFSLYTHSLGKVISSHGFSYHCYADDTQLIFSFPPSDTTTSARISACLADISSWMTAHQLKLNPSKTELLIIPGDPSPAQDLAISLSNSMISPTASARNLGVTMDNQLSFSSHVTNVTRSCRFLLYNIRRIRPFLSTQATQVLVQSLVISRLDYCNSLLAGLPLNAIRPLQMIQNAAARLVFNLPKFSHTTPLLRSLHWLPVAARIRFKTLMLAYKAKNGPAPSYLKALVTSRTAPRLLRSTSTARLVPPSLREKGHRKTRDENVHVAS</sequence>
<reference evidence="4" key="1">
    <citation type="submission" date="2023-06" db="EMBL/GenBank/DDBJ databases">
        <title>Male Hemibagrus guttatus genome.</title>
        <authorList>
            <person name="Bian C."/>
        </authorList>
    </citation>
    <scope>NUCLEOTIDE SEQUENCE</scope>
    <source>
        <strain evidence="4">Male_cb2023</strain>
        <tissue evidence="4">Muscle</tissue>
    </source>
</reference>